<comment type="caution">
    <text evidence="2">The sequence shown here is derived from an EMBL/GenBank/DDBJ whole genome shotgun (WGS) entry which is preliminary data.</text>
</comment>
<evidence type="ECO:0000313" key="2">
    <source>
        <dbReference type="EMBL" id="KAK7544696.1"/>
    </source>
</evidence>
<accession>A0ABR1MBU4</accession>
<feature type="compositionally biased region" description="Basic residues" evidence="1">
    <location>
        <begin position="23"/>
        <end position="36"/>
    </location>
</feature>
<dbReference type="Proteomes" id="UP001360953">
    <property type="component" value="Unassembled WGS sequence"/>
</dbReference>
<evidence type="ECO:0000313" key="3">
    <source>
        <dbReference type="Proteomes" id="UP001360953"/>
    </source>
</evidence>
<sequence length="245" mass="28185">MTRKKHGSGNKRKKALEGLEGPKKKHLEKRRKRKKEKTTNYRRGPPRIIMPVWWVVTVHFRDAIPAATLRHRCAAWSRGSLFLPGGELRLLARCALRLVRNWVQARRALGLVDRLLLILVLVHISRRHSLFLFCRHAWIRRHAAHNPRFGPARPTRQLRVMHFASRLVSSRLARIGMYHTCRIPYGLHLAFPVSPPARCCCCCASPLTLPCLPCSVVPFVHTHGVCITLRREILFSSLFVSSSRI</sequence>
<dbReference type="EMBL" id="JBBPEH010000001">
    <property type="protein sequence ID" value="KAK7544696.1"/>
    <property type="molecule type" value="Genomic_DNA"/>
</dbReference>
<organism evidence="2 3">
    <name type="scientific">Phyllosticta citribraziliensis</name>
    <dbReference type="NCBI Taxonomy" id="989973"/>
    <lineage>
        <taxon>Eukaryota</taxon>
        <taxon>Fungi</taxon>
        <taxon>Dikarya</taxon>
        <taxon>Ascomycota</taxon>
        <taxon>Pezizomycotina</taxon>
        <taxon>Dothideomycetes</taxon>
        <taxon>Dothideomycetes incertae sedis</taxon>
        <taxon>Botryosphaeriales</taxon>
        <taxon>Phyllostictaceae</taxon>
        <taxon>Phyllosticta</taxon>
    </lineage>
</organism>
<keyword evidence="3" id="KW-1185">Reference proteome</keyword>
<protein>
    <submittedName>
        <fullName evidence="2">Uncharacterized protein</fullName>
    </submittedName>
</protein>
<dbReference type="RefSeq" id="XP_066659931.1">
    <property type="nucleotide sequence ID" value="XM_066798806.1"/>
</dbReference>
<reference evidence="2 3" key="1">
    <citation type="submission" date="2024-04" db="EMBL/GenBank/DDBJ databases">
        <title>Phyllosticta paracitricarpa is synonymous to the EU quarantine fungus P. citricarpa based on phylogenomic analyses.</title>
        <authorList>
            <consortium name="Lawrence Berkeley National Laboratory"/>
            <person name="Van ingen-buijs V.A."/>
            <person name="Van westerhoven A.C."/>
            <person name="Haridas S."/>
            <person name="Skiadas P."/>
            <person name="Martin F."/>
            <person name="Groenewald J.Z."/>
            <person name="Crous P.W."/>
            <person name="Seidl M.F."/>
        </authorList>
    </citation>
    <scope>NUCLEOTIDE SEQUENCE [LARGE SCALE GENOMIC DNA]</scope>
    <source>
        <strain evidence="2 3">CPC 17464</strain>
    </source>
</reference>
<name>A0ABR1MBU4_9PEZI</name>
<feature type="region of interest" description="Disordered" evidence="1">
    <location>
        <begin position="1"/>
        <end position="43"/>
    </location>
</feature>
<feature type="compositionally biased region" description="Basic residues" evidence="1">
    <location>
        <begin position="1"/>
        <end position="14"/>
    </location>
</feature>
<gene>
    <name evidence="2" type="ORF">J3D65DRAFT_610465</name>
</gene>
<dbReference type="GeneID" id="92031712"/>
<proteinExistence type="predicted"/>
<evidence type="ECO:0000256" key="1">
    <source>
        <dbReference type="SAM" id="MobiDB-lite"/>
    </source>
</evidence>